<keyword evidence="1" id="KW-0805">Transcription regulation</keyword>
<keyword evidence="3" id="KW-0804">Transcription</keyword>
<sequence>MGENPAAMATRFTIPISLRKQDWAYQQLRQWILAGTLEPGEQLSQERLATELGISRVPLRHALSRLASEGLVVDRPHQRWTVAEVSLNDAADVYHGRAALEAMLAEAAARTVAEVSGDVSALEEIEALLAEQRQAAAAGDRARVSVLDRRFHGAIYALAGMPASTVALEQLRTKSDRYVALYLADVDRVQNSLAEHTAMMAALRSGDAATFADLTRAHVLGGLEVLAHLLSGPAHSDRSRDQQ</sequence>
<dbReference type="Pfam" id="PF00392">
    <property type="entry name" value="GntR"/>
    <property type="match status" value="1"/>
</dbReference>
<dbReference type="RefSeq" id="WP_312864514.1">
    <property type="nucleotide sequence ID" value="NZ_JACHIW010000002.1"/>
</dbReference>
<dbReference type="InterPro" id="IPR036388">
    <property type="entry name" value="WH-like_DNA-bd_sf"/>
</dbReference>
<dbReference type="SUPFAM" id="SSF46785">
    <property type="entry name" value="Winged helix' DNA-binding domain"/>
    <property type="match status" value="1"/>
</dbReference>
<dbReference type="SMART" id="SM00345">
    <property type="entry name" value="HTH_GNTR"/>
    <property type="match status" value="1"/>
</dbReference>
<accession>A0A840QE69</accession>
<evidence type="ECO:0000256" key="3">
    <source>
        <dbReference type="ARBA" id="ARBA00023163"/>
    </source>
</evidence>
<feature type="domain" description="HTH gntR-type" evidence="4">
    <location>
        <begin position="18"/>
        <end position="85"/>
    </location>
</feature>
<dbReference type="GO" id="GO:0003700">
    <property type="term" value="F:DNA-binding transcription factor activity"/>
    <property type="evidence" value="ECO:0007669"/>
    <property type="project" value="InterPro"/>
</dbReference>
<dbReference type="PANTHER" id="PTHR43537">
    <property type="entry name" value="TRANSCRIPTIONAL REGULATOR, GNTR FAMILY"/>
    <property type="match status" value="1"/>
</dbReference>
<dbReference type="EMBL" id="JACHIW010000002">
    <property type="protein sequence ID" value="MBB5158307.1"/>
    <property type="molecule type" value="Genomic_DNA"/>
</dbReference>
<dbReference type="InterPro" id="IPR008920">
    <property type="entry name" value="TF_FadR/GntR_C"/>
</dbReference>
<evidence type="ECO:0000259" key="4">
    <source>
        <dbReference type="PROSITE" id="PS50949"/>
    </source>
</evidence>
<dbReference type="Gene3D" id="1.10.10.10">
    <property type="entry name" value="Winged helix-like DNA-binding domain superfamily/Winged helix DNA-binding domain"/>
    <property type="match status" value="1"/>
</dbReference>
<name>A0A840QE69_9PSEU</name>
<dbReference type="Gene3D" id="1.20.120.530">
    <property type="entry name" value="GntR ligand-binding domain-like"/>
    <property type="match status" value="1"/>
</dbReference>
<dbReference type="Pfam" id="PF07729">
    <property type="entry name" value="FCD"/>
    <property type="match status" value="1"/>
</dbReference>
<dbReference type="InterPro" id="IPR000524">
    <property type="entry name" value="Tscrpt_reg_HTH_GntR"/>
</dbReference>
<keyword evidence="6" id="KW-1185">Reference proteome</keyword>
<dbReference type="SUPFAM" id="SSF48008">
    <property type="entry name" value="GntR ligand-binding domain-like"/>
    <property type="match status" value="1"/>
</dbReference>
<dbReference type="PANTHER" id="PTHR43537:SF24">
    <property type="entry name" value="GLUCONATE OPERON TRANSCRIPTIONAL REPRESSOR"/>
    <property type="match status" value="1"/>
</dbReference>
<evidence type="ECO:0000256" key="2">
    <source>
        <dbReference type="ARBA" id="ARBA00023125"/>
    </source>
</evidence>
<organism evidence="5 6">
    <name type="scientific">Saccharopolyspora phatthalungensis</name>
    <dbReference type="NCBI Taxonomy" id="664693"/>
    <lineage>
        <taxon>Bacteria</taxon>
        <taxon>Bacillati</taxon>
        <taxon>Actinomycetota</taxon>
        <taxon>Actinomycetes</taxon>
        <taxon>Pseudonocardiales</taxon>
        <taxon>Pseudonocardiaceae</taxon>
        <taxon>Saccharopolyspora</taxon>
    </lineage>
</organism>
<dbReference type="AlphaFoldDB" id="A0A840QE69"/>
<dbReference type="Proteomes" id="UP000584374">
    <property type="component" value="Unassembled WGS sequence"/>
</dbReference>
<evidence type="ECO:0000313" key="6">
    <source>
        <dbReference type="Proteomes" id="UP000584374"/>
    </source>
</evidence>
<dbReference type="PRINTS" id="PR00035">
    <property type="entry name" value="HTHGNTR"/>
</dbReference>
<dbReference type="SMART" id="SM00895">
    <property type="entry name" value="FCD"/>
    <property type="match status" value="1"/>
</dbReference>
<evidence type="ECO:0000256" key="1">
    <source>
        <dbReference type="ARBA" id="ARBA00023015"/>
    </source>
</evidence>
<dbReference type="InterPro" id="IPR011711">
    <property type="entry name" value="GntR_C"/>
</dbReference>
<gene>
    <name evidence="5" type="ORF">BJ970_005906</name>
</gene>
<dbReference type="CDD" id="cd07377">
    <property type="entry name" value="WHTH_GntR"/>
    <property type="match status" value="1"/>
</dbReference>
<reference evidence="5 6" key="1">
    <citation type="submission" date="2020-08" db="EMBL/GenBank/DDBJ databases">
        <title>Sequencing the genomes of 1000 actinobacteria strains.</title>
        <authorList>
            <person name="Klenk H.-P."/>
        </authorList>
    </citation>
    <scope>NUCLEOTIDE SEQUENCE [LARGE SCALE GENOMIC DNA]</scope>
    <source>
        <strain evidence="5 6">DSM 45584</strain>
    </source>
</reference>
<comment type="caution">
    <text evidence="5">The sequence shown here is derived from an EMBL/GenBank/DDBJ whole genome shotgun (WGS) entry which is preliminary data.</text>
</comment>
<dbReference type="PROSITE" id="PS50949">
    <property type="entry name" value="HTH_GNTR"/>
    <property type="match status" value="1"/>
</dbReference>
<dbReference type="GO" id="GO:0003677">
    <property type="term" value="F:DNA binding"/>
    <property type="evidence" value="ECO:0007669"/>
    <property type="project" value="UniProtKB-KW"/>
</dbReference>
<dbReference type="InterPro" id="IPR036390">
    <property type="entry name" value="WH_DNA-bd_sf"/>
</dbReference>
<protein>
    <submittedName>
        <fullName evidence="5">DNA-binding GntR family transcriptional regulator</fullName>
    </submittedName>
</protein>
<keyword evidence="2 5" id="KW-0238">DNA-binding</keyword>
<evidence type="ECO:0000313" key="5">
    <source>
        <dbReference type="EMBL" id="MBB5158307.1"/>
    </source>
</evidence>
<proteinExistence type="predicted"/>